<dbReference type="Proteomes" id="UP001055868">
    <property type="component" value="Chromosome"/>
</dbReference>
<dbReference type="EMBL" id="CP097218">
    <property type="protein sequence ID" value="UQN30539.1"/>
    <property type="molecule type" value="Genomic_DNA"/>
</dbReference>
<dbReference type="RefSeq" id="WP_249479922.1">
    <property type="nucleotide sequence ID" value="NZ_CP097218.1"/>
</dbReference>
<evidence type="ECO:0000313" key="2">
    <source>
        <dbReference type="EMBL" id="UQN30539.1"/>
    </source>
</evidence>
<evidence type="ECO:0000256" key="1">
    <source>
        <dbReference type="SAM" id="MobiDB-lite"/>
    </source>
</evidence>
<feature type="region of interest" description="Disordered" evidence="1">
    <location>
        <begin position="32"/>
        <end position="79"/>
    </location>
</feature>
<accession>A0ABY4N7L3</accession>
<keyword evidence="3" id="KW-1185">Reference proteome</keyword>
<protein>
    <submittedName>
        <fullName evidence="2">Uncharacterized protein</fullName>
    </submittedName>
</protein>
<name>A0ABY4N7L3_9MICO</name>
<reference evidence="2" key="1">
    <citation type="submission" date="2022-05" db="EMBL/GenBank/DDBJ databases">
        <title>Genomic analysis of Brachybacterium sp. CBA3104.</title>
        <authorList>
            <person name="Roh S.W."/>
            <person name="Kim Y.B."/>
            <person name="Kim Y."/>
        </authorList>
    </citation>
    <scope>NUCLEOTIDE SEQUENCE</scope>
    <source>
        <strain evidence="2">CBA3104</strain>
    </source>
</reference>
<proteinExistence type="predicted"/>
<sequence>MTPRIRLVIIIVALAALLGGALWFALARGGNGQDDPKPTGVAVLPSDQGGENPSDGGASDQGGEDEQPKPTGDFTDPEQVATAFADSYPGDVKAISDATFQASLKGTDSSLAKEISNPRVEQDDHGSDDIYETYAYTIYGTYKGEEIPAYSITVARPVDAEEGDEENDTEYRVQSFDWTPQMLGDEDSPGPAADVISPISSQQRIDLASNVRKGALAQTLVYKDGETAKERKDRLADWILTPTKVKPEASPSGRYGYKPEILSQVYTTEDGGPITIGYTGRWIDPYDQGNTSPADYTVTIVRDKNGKYQVKSIEETKVPKNDGGDE</sequence>
<evidence type="ECO:0000313" key="3">
    <source>
        <dbReference type="Proteomes" id="UP001055868"/>
    </source>
</evidence>
<organism evidence="2 3">
    <name type="scientific">Brachybacterium kimchii</name>
    <dbReference type="NCBI Taxonomy" id="2942909"/>
    <lineage>
        <taxon>Bacteria</taxon>
        <taxon>Bacillati</taxon>
        <taxon>Actinomycetota</taxon>
        <taxon>Actinomycetes</taxon>
        <taxon>Micrococcales</taxon>
        <taxon>Dermabacteraceae</taxon>
        <taxon>Brachybacterium</taxon>
    </lineage>
</organism>
<gene>
    <name evidence="2" type="ORF">M4486_04300</name>
</gene>